<feature type="binding site" evidence="10">
    <location>
        <begin position="301"/>
        <end position="304"/>
    </location>
    <ligand>
        <name>substrate</name>
    </ligand>
</feature>
<evidence type="ECO:0000256" key="6">
    <source>
        <dbReference type="ARBA" id="ARBA00022777"/>
    </source>
</evidence>
<evidence type="ECO:0000256" key="7">
    <source>
        <dbReference type="ARBA" id="ARBA00022842"/>
    </source>
</evidence>
<evidence type="ECO:0000256" key="5">
    <source>
        <dbReference type="ARBA" id="ARBA00022723"/>
    </source>
</evidence>
<dbReference type="EC" id="2.7.1.90" evidence="10"/>
<feature type="site" description="Important for catalytic activity; stabilizes the transition state when the phosphoryl donor is PPi" evidence="10">
    <location>
        <position position="133"/>
    </location>
</feature>
<dbReference type="InterPro" id="IPR022953">
    <property type="entry name" value="ATP_PFK"/>
</dbReference>
<dbReference type="EMBL" id="AP025523">
    <property type="protein sequence ID" value="BDE06602.1"/>
    <property type="molecule type" value="Genomic_DNA"/>
</dbReference>
<dbReference type="GO" id="GO:0005829">
    <property type="term" value="C:cytosol"/>
    <property type="evidence" value="ECO:0007669"/>
    <property type="project" value="TreeGrafter"/>
</dbReference>
<dbReference type="PANTHER" id="PTHR43650:SF1">
    <property type="entry name" value="PYROPHOSPHATE--FRUCTOSE 6-PHOSPHATE 1-PHOSPHOTRANSFERASE SUBUNIT BETA 2"/>
    <property type="match status" value="1"/>
</dbReference>
<dbReference type="Gene3D" id="3.40.50.460">
    <property type="entry name" value="Phosphofructokinase domain"/>
    <property type="match status" value="1"/>
</dbReference>
<feature type="binding site" evidence="10">
    <location>
        <begin position="134"/>
        <end position="136"/>
    </location>
    <ligand>
        <name>substrate</name>
    </ligand>
</feature>
<keyword evidence="4 10" id="KW-0808">Transferase</keyword>
<sequence>MNGDETLAILVGGGPAPGINGVIASATIEARNSGLRVLGIYEGYRHLVRGDTSHVQELEIDDVSRLHFTGGSMLRTSRTNPAKDPESLRRCVRSLTMLGVRYLITIGGDDTTFGATRIAAETKGRIGVATVPKTIDNDLPLPDNAPTFGFETARAVGSAIVENLMEDARTASRWYLAVTMGRKSGALALGICKAAGATIAVIPEEFPDGTIRLAAVVDTLVGAIVKRLASGQDHGVAVVAEGIAERIAPDELAAVTTAARDAYGHVRLADVPLGSVLRDAVRSRLTELGLDTTVVPKDIGYELRSAKPIPFDAEYTRTLGYGAVRYLLGGGSGSLIALAGGRIHPVTLNEMLDPATGRIRVRMVDVTTESYEVARKYMIRLEPHDFTEPRLSRLAAQTTLDPEAFAAQFAHLGR</sequence>
<dbReference type="Gene3D" id="3.40.50.450">
    <property type="match status" value="1"/>
</dbReference>
<dbReference type="AlphaFoldDB" id="A0AAN1XWC4"/>
<comment type="catalytic activity">
    <reaction evidence="9 10">
        <text>beta-D-fructose 6-phosphate + diphosphate = beta-D-fructose 1,6-bisphosphate + phosphate + H(+)</text>
        <dbReference type="Rhea" id="RHEA:13613"/>
        <dbReference type="ChEBI" id="CHEBI:15378"/>
        <dbReference type="ChEBI" id="CHEBI:32966"/>
        <dbReference type="ChEBI" id="CHEBI:33019"/>
        <dbReference type="ChEBI" id="CHEBI:43474"/>
        <dbReference type="ChEBI" id="CHEBI:57634"/>
        <dbReference type="EC" id="2.7.1.90"/>
    </reaction>
</comment>
<dbReference type="NCBIfam" id="NF041103">
    <property type="entry name" value="PFKA_PPi_Ttgales"/>
    <property type="match status" value="1"/>
</dbReference>
<evidence type="ECO:0000256" key="10">
    <source>
        <dbReference type="HAMAP-Rule" id="MF_01979"/>
    </source>
</evidence>
<evidence type="ECO:0000313" key="13">
    <source>
        <dbReference type="Proteomes" id="UP001317532"/>
    </source>
</evidence>
<dbReference type="InterPro" id="IPR035966">
    <property type="entry name" value="PKF_sf"/>
</dbReference>
<dbReference type="InterPro" id="IPR054846">
    <property type="entry name" value="PFKA_PPi_Ttgales"/>
</dbReference>
<comment type="function">
    <text evidence="2 10">Catalyzes the phosphorylation of D-fructose 6-phosphate, the first committing step of glycolysis. Uses inorganic phosphate (PPi) as phosphoryl donor instead of ATP like common ATP-dependent phosphofructokinases (ATP-PFKs), which renders the reaction reversible, and can thus function both in glycolysis and gluconeogenesis. Consistently, PPi-PFK can replace the enzymes of both the forward (ATP-PFK) and reverse (fructose-bisphosphatase (FBPase)) reactions.</text>
</comment>
<feature type="binding site" evidence="10">
    <location>
        <position position="241"/>
    </location>
    <ligand>
        <name>substrate</name>
    </ligand>
</feature>
<dbReference type="PANTHER" id="PTHR43650">
    <property type="entry name" value="PYROPHOSPHATE--FRUCTOSE 6-PHOSPHATE 1-PHOSPHOTRANSFERASE"/>
    <property type="match status" value="1"/>
</dbReference>
<feature type="binding site" evidence="10">
    <location>
        <position position="109"/>
    </location>
    <ligand>
        <name>Mg(2+)</name>
        <dbReference type="ChEBI" id="CHEBI:18420"/>
        <note>catalytic</note>
    </ligand>
</feature>
<feature type="active site" description="Proton acceptor" evidence="10">
    <location>
        <position position="136"/>
    </location>
</feature>
<gene>
    <name evidence="10 12" type="primary">pfp</name>
    <name evidence="12" type="ORF">WPS_18780</name>
</gene>
<dbReference type="HAMAP" id="MF_01979">
    <property type="entry name" value="Phosphofructokinase_II_Short"/>
    <property type="match status" value="1"/>
</dbReference>
<evidence type="ECO:0000313" key="12">
    <source>
        <dbReference type="EMBL" id="BDE06602.1"/>
    </source>
</evidence>
<evidence type="ECO:0000256" key="2">
    <source>
        <dbReference type="ARBA" id="ARBA00003138"/>
    </source>
</evidence>
<dbReference type="RefSeq" id="WP_317994253.1">
    <property type="nucleotide sequence ID" value="NZ_AP025523.1"/>
</dbReference>
<comment type="subcellular location">
    <subcellularLocation>
        <location evidence="10">Cytoplasm</location>
    </subcellularLocation>
</comment>
<evidence type="ECO:0000259" key="11">
    <source>
        <dbReference type="Pfam" id="PF00365"/>
    </source>
</evidence>
<dbReference type="Proteomes" id="UP001317532">
    <property type="component" value="Chromosome"/>
</dbReference>
<organism evidence="12 13">
    <name type="scientific">Vulcanimicrobium alpinum</name>
    <dbReference type="NCBI Taxonomy" id="3016050"/>
    <lineage>
        <taxon>Bacteria</taxon>
        <taxon>Bacillati</taxon>
        <taxon>Vulcanimicrobiota</taxon>
        <taxon>Vulcanimicrobiia</taxon>
        <taxon>Vulcanimicrobiales</taxon>
        <taxon>Vulcanimicrobiaceae</taxon>
        <taxon>Vulcanimicrobium</taxon>
    </lineage>
</organism>
<feature type="binding site" evidence="10">
    <location>
        <begin position="180"/>
        <end position="182"/>
    </location>
    <ligand>
        <name>substrate</name>
    </ligand>
</feature>
<evidence type="ECO:0000256" key="8">
    <source>
        <dbReference type="ARBA" id="ARBA00023152"/>
    </source>
</evidence>
<feature type="site" description="Important for catalytic activity and substrate specificity; stabilizes the transition state when the phosphoryl donor is PPi; prevents ATP from binding by mimicking the alpha-phosphate group of ATP" evidence="10">
    <location>
        <position position="110"/>
    </location>
</feature>
<keyword evidence="7 10" id="KW-0460">Magnesium</keyword>
<comment type="activity regulation">
    <text evidence="10">Non-allosteric.</text>
</comment>
<dbReference type="InterPro" id="IPR011403">
    <property type="entry name" value="PPi-PFK_TM0289"/>
</dbReference>
<comment type="cofactor">
    <cofactor evidence="1 10">
        <name>Mg(2+)</name>
        <dbReference type="ChEBI" id="CHEBI:18420"/>
    </cofactor>
</comment>
<dbReference type="GO" id="GO:0047334">
    <property type="term" value="F:diphosphate-fructose-6-phosphate 1-phosphotransferase activity"/>
    <property type="evidence" value="ECO:0007669"/>
    <property type="project" value="UniProtKB-EC"/>
</dbReference>
<protein>
    <recommendedName>
        <fullName evidence="10">Pyrophosphate--fructose 6-phosphate 1-phosphotransferase</fullName>
        <ecNumber evidence="10">2.7.1.90</ecNumber>
    </recommendedName>
    <alternativeName>
        <fullName evidence="10">6-phosphofructokinase, pyrophosphate dependent</fullName>
    </alternativeName>
    <alternativeName>
        <fullName evidence="10">PPi-dependent phosphofructokinase</fullName>
        <shortName evidence="10">PPi-PFK</shortName>
    </alternativeName>
    <alternativeName>
        <fullName evidence="10">Pyrophosphate-dependent 6-phosphofructose-1-kinase</fullName>
    </alternativeName>
</protein>
<dbReference type="PRINTS" id="PR00476">
    <property type="entry name" value="PHFRCTKINASE"/>
</dbReference>
<dbReference type="KEGG" id="vab:WPS_18780"/>
<keyword evidence="8 10" id="KW-0324">Glycolysis</keyword>
<dbReference type="InterPro" id="IPR000023">
    <property type="entry name" value="Phosphofructokinase_dom"/>
</dbReference>
<proteinExistence type="inferred from homology"/>
<dbReference type="Pfam" id="PF00365">
    <property type="entry name" value="PFK"/>
    <property type="match status" value="1"/>
</dbReference>
<dbReference type="SUPFAM" id="SSF53784">
    <property type="entry name" value="Phosphofructokinase"/>
    <property type="match status" value="1"/>
</dbReference>
<comment type="subunit">
    <text evidence="10">Homodimer.</text>
</comment>
<evidence type="ECO:0000256" key="1">
    <source>
        <dbReference type="ARBA" id="ARBA00001946"/>
    </source>
</evidence>
<feature type="binding site" evidence="10">
    <location>
        <position position="14"/>
    </location>
    <ligand>
        <name>diphosphate</name>
        <dbReference type="ChEBI" id="CHEBI:33019"/>
    </ligand>
</feature>
<dbReference type="GO" id="GO:0006002">
    <property type="term" value="P:fructose 6-phosphate metabolic process"/>
    <property type="evidence" value="ECO:0007669"/>
    <property type="project" value="InterPro"/>
</dbReference>
<feature type="domain" description="Phosphofructokinase" evidence="11">
    <location>
        <begin position="7"/>
        <end position="326"/>
    </location>
</feature>
<keyword evidence="13" id="KW-1185">Reference proteome</keyword>
<dbReference type="PIRSF" id="PIRSF036482">
    <property type="entry name" value="PPi_PFK_TM0289"/>
    <property type="match status" value="1"/>
</dbReference>
<evidence type="ECO:0000256" key="3">
    <source>
        <dbReference type="ARBA" id="ARBA00022490"/>
    </source>
</evidence>
<keyword evidence="3 10" id="KW-0963">Cytoplasm</keyword>
<dbReference type="GO" id="GO:0009749">
    <property type="term" value="P:response to glucose"/>
    <property type="evidence" value="ECO:0007669"/>
    <property type="project" value="TreeGrafter"/>
</dbReference>
<keyword evidence="6 10" id="KW-0418">Kinase</keyword>
<dbReference type="GO" id="GO:0003872">
    <property type="term" value="F:6-phosphofructokinase activity"/>
    <property type="evidence" value="ECO:0007669"/>
    <property type="project" value="UniProtKB-UniRule"/>
</dbReference>
<evidence type="ECO:0000256" key="9">
    <source>
        <dbReference type="ARBA" id="ARBA00048072"/>
    </source>
</evidence>
<reference evidence="12 13" key="1">
    <citation type="journal article" date="2022" name="ISME Commun">
        <title>Vulcanimicrobium alpinus gen. nov. sp. nov., the first cultivated representative of the candidate phylum 'Eremiobacterota', is a metabolically versatile aerobic anoxygenic phototroph.</title>
        <authorList>
            <person name="Yabe S."/>
            <person name="Muto K."/>
            <person name="Abe K."/>
            <person name="Yokota A."/>
            <person name="Staudigel H."/>
            <person name="Tebo B.M."/>
        </authorList>
    </citation>
    <scope>NUCLEOTIDE SEQUENCE [LARGE SCALE GENOMIC DNA]</scope>
    <source>
        <strain evidence="12 13">WC8-2</strain>
    </source>
</reference>
<keyword evidence="5 10" id="KW-0479">Metal-binding</keyword>
<comment type="pathway">
    <text evidence="10">Carbohydrate degradation; glycolysis; D-glyceraldehyde 3-phosphate and glycerone phosphate from D-glucose: step 3/4.</text>
</comment>
<accession>A0AAN1XWC4</accession>
<dbReference type="GO" id="GO:0046872">
    <property type="term" value="F:metal ion binding"/>
    <property type="evidence" value="ECO:0007669"/>
    <property type="project" value="UniProtKB-KW"/>
</dbReference>
<evidence type="ECO:0000256" key="4">
    <source>
        <dbReference type="ARBA" id="ARBA00022679"/>
    </source>
</evidence>
<name>A0AAN1XWC4_UNVUL</name>
<comment type="similarity">
    <text evidence="10">Belongs to the phosphofructokinase type A (PFKA) family. PPi-dependent PFK group II subfamily. Clade 'Short' sub-subfamily.</text>
</comment>